<keyword evidence="10 11" id="KW-0472">Membrane</keyword>
<feature type="transmembrane region" description="Helical" evidence="11">
    <location>
        <begin position="170"/>
        <end position="193"/>
    </location>
</feature>
<dbReference type="Pfam" id="PF02518">
    <property type="entry name" value="HATPase_c"/>
    <property type="match status" value="1"/>
</dbReference>
<comment type="catalytic activity">
    <reaction evidence="1">
        <text>ATP + protein L-histidine = ADP + protein N-phospho-L-histidine.</text>
        <dbReference type="EC" id="2.7.13.3"/>
    </reaction>
</comment>
<dbReference type="Gene3D" id="1.10.287.130">
    <property type="match status" value="1"/>
</dbReference>
<organism evidence="14 15">
    <name type="scientific">Nitrobacter hamburgensis (strain DSM 10229 / NCIMB 13809 / X14)</name>
    <dbReference type="NCBI Taxonomy" id="323097"/>
    <lineage>
        <taxon>Bacteria</taxon>
        <taxon>Pseudomonadati</taxon>
        <taxon>Pseudomonadota</taxon>
        <taxon>Alphaproteobacteria</taxon>
        <taxon>Hyphomicrobiales</taxon>
        <taxon>Nitrobacteraceae</taxon>
        <taxon>Nitrobacter</taxon>
    </lineage>
</organism>
<dbReference type="EC" id="2.7.13.3" evidence="3"/>
<keyword evidence="9" id="KW-0902">Two-component regulatory system</keyword>
<dbReference type="Pfam" id="PF00512">
    <property type="entry name" value="HisKA"/>
    <property type="match status" value="1"/>
</dbReference>
<keyword evidence="7 14" id="KW-0418">Kinase</keyword>
<dbReference type="Gene3D" id="3.30.565.10">
    <property type="entry name" value="Histidine kinase-like ATPase, C-terminal domain"/>
    <property type="match status" value="1"/>
</dbReference>
<evidence type="ECO:0000256" key="6">
    <source>
        <dbReference type="ARBA" id="ARBA00022692"/>
    </source>
</evidence>
<feature type="transmembrane region" description="Helical" evidence="11">
    <location>
        <begin position="12"/>
        <end position="34"/>
    </location>
</feature>
<feature type="domain" description="HAMP" evidence="13">
    <location>
        <begin position="190"/>
        <end position="243"/>
    </location>
</feature>
<name>Q1QIB8_NITHX</name>
<evidence type="ECO:0000256" key="3">
    <source>
        <dbReference type="ARBA" id="ARBA00012438"/>
    </source>
</evidence>
<gene>
    <name evidence="14" type="ordered locus">Nham_3295</name>
</gene>
<dbReference type="Pfam" id="PF00672">
    <property type="entry name" value="HAMP"/>
    <property type="match status" value="1"/>
</dbReference>
<dbReference type="STRING" id="323097.Nham_3295"/>
<keyword evidence="6 11" id="KW-0812">Transmembrane</keyword>
<dbReference type="PROSITE" id="PS50885">
    <property type="entry name" value="HAMP"/>
    <property type="match status" value="1"/>
</dbReference>
<dbReference type="SMART" id="SM00388">
    <property type="entry name" value="HisKA"/>
    <property type="match status" value="1"/>
</dbReference>
<dbReference type="GO" id="GO:0005886">
    <property type="term" value="C:plasma membrane"/>
    <property type="evidence" value="ECO:0007669"/>
    <property type="project" value="TreeGrafter"/>
</dbReference>
<keyword evidence="4" id="KW-0597">Phosphoprotein</keyword>
<dbReference type="InterPro" id="IPR003660">
    <property type="entry name" value="HAMP_dom"/>
</dbReference>
<evidence type="ECO:0000259" key="12">
    <source>
        <dbReference type="PROSITE" id="PS50109"/>
    </source>
</evidence>
<feature type="domain" description="Histidine kinase" evidence="12">
    <location>
        <begin position="251"/>
        <end position="453"/>
    </location>
</feature>
<dbReference type="PROSITE" id="PS50109">
    <property type="entry name" value="HIS_KIN"/>
    <property type="match status" value="1"/>
</dbReference>
<protein>
    <recommendedName>
        <fullName evidence="3">histidine kinase</fullName>
        <ecNumber evidence="3">2.7.13.3</ecNumber>
    </recommendedName>
</protein>
<reference evidence="14 15" key="1">
    <citation type="submission" date="2006-03" db="EMBL/GenBank/DDBJ databases">
        <title>Complete sequence of chromosome of Nitrobacter hamburgensis X14.</title>
        <authorList>
            <consortium name="US DOE Joint Genome Institute"/>
            <person name="Copeland A."/>
            <person name="Lucas S."/>
            <person name="Lapidus A."/>
            <person name="Barry K."/>
            <person name="Detter J.C."/>
            <person name="Glavina del Rio T."/>
            <person name="Hammon N."/>
            <person name="Israni S."/>
            <person name="Dalin E."/>
            <person name="Tice H."/>
            <person name="Pitluck S."/>
            <person name="Chain P."/>
            <person name="Malfatti S."/>
            <person name="Shin M."/>
            <person name="Vergez L."/>
            <person name="Schmutz J."/>
            <person name="Larimer F."/>
            <person name="Land M."/>
            <person name="Hauser L."/>
            <person name="Kyrpides N."/>
            <person name="Ivanova N."/>
            <person name="Ward B."/>
            <person name="Arp D."/>
            <person name="Klotz M."/>
            <person name="Stein L."/>
            <person name="O'Mullan G."/>
            <person name="Starkenburg S."/>
            <person name="Sayavedra L."/>
            <person name="Poret-Peterson A.T."/>
            <person name="Gentry M.E."/>
            <person name="Bruce D."/>
            <person name="Richardson P."/>
        </authorList>
    </citation>
    <scope>NUCLEOTIDE SEQUENCE [LARGE SCALE GENOMIC DNA]</scope>
    <source>
        <strain evidence="15">DSM 10229 / NCIMB 13809 / X14</strain>
    </source>
</reference>
<dbReference type="GO" id="GO:0000155">
    <property type="term" value="F:phosphorelay sensor kinase activity"/>
    <property type="evidence" value="ECO:0007669"/>
    <property type="project" value="InterPro"/>
</dbReference>
<evidence type="ECO:0000256" key="2">
    <source>
        <dbReference type="ARBA" id="ARBA00004141"/>
    </source>
</evidence>
<comment type="subcellular location">
    <subcellularLocation>
        <location evidence="2">Membrane</location>
        <topology evidence="2">Multi-pass membrane protein</topology>
    </subcellularLocation>
</comment>
<evidence type="ECO:0000256" key="1">
    <source>
        <dbReference type="ARBA" id="ARBA00000085"/>
    </source>
</evidence>
<dbReference type="PANTHER" id="PTHR45436">
    <property type="entry name" value="SENSOR HISTIDINE KINASE YKOH"/>
    <property type="match status" value="1"/>
</dbReference>
<evidence type="ECO:0000256" key="10">
    <source>
        <dbReference type="ARBA" id="ARBA00023136"/>
    </source>
</evidence>
<dbReference type="InterPro" id="IPR004358">
    <property type="entry name" value="Sig_transdc_His_kin-like_C"/>
</dbReference>
<dbReference type="PRINTS" id="PR00344">
    <property type="entry name" value="BCTRLSENSOR"/>
</dbReference>
<dbReference type="KEGG" id="nha:Nham_3295"/>
<dbReference type="HOGENOM" id="CLU_000445_89_37_5"/>
<dbReference type="SMART" id="SM00387">
    <property type="entry name" value="HATPase_c"/>
    <property type="match status" value="1"/>
</dbReference>
<dbReference type="PANTHER" id="PTHR45436:SF15">
    <property type="entry name" value="SENSOR HISTIDINE KINASE CUSS"/>
    <property type="match status" value="1"/>
</dbReference>
<dbReference type="SUPFAM" id="SSF55874">
    <property type="entry name" value="ATPase domain of HSP90 chaperone/DNA topoisomerase II/histidine kinase"/>
    <property type="match status" value="1"/>
</dbReference>
<dbReference type="InterPro" id="IPR005467">
    <property type="entry name" value="His_kinase_dom"/>
</dbReference>
<dbReference type="InterPro" id="IPR050428">
    <property type="entry name" value="TCS_sensor_his_kinase"/>
</dbReference>
<dbReference type="EMBL" id="CP000319">
    <property type="protein sequence ID" value="ABE64029.1"/>
    <property type="molecule type" value="Genomic_DNA"/>
</dbReference>
<sequence>MALRKSILSRIVALHVVAVIVAAVLLRFVLHWSLASDVAKLQLSTMAAQTEIFARHLKPLSTGGWSLRLPDGVRDQYSETYGRYAYAIIDGAGTVIFSSRANKRPLFAIDPNEAGIVPHKARTPGGAKTIAGASTREDIDGHPVWIQVAEELSHRDVIVDDVLASFLQQVVWIIVPVLLLLLGADIIIFRLAIGPLHRASDRAKHISPTRLDVRLPTDDMPPEILPLVEAVNQALDRLEQGFRSQREFSADAAHELRTPLAILRTRIETLPHSEASRALGRDVENMSRVVGQLLDATELETAVVDPEAVADLHEVCVEVAEFIAPLALKRGKSIELTCADEPVLVKGNAEMIRRATRNLVENALHHTPEGTAIEIIVGPDGSISVIDNGDGVPLADREAIFQRFWRRSSRASGGAGLGLSIVKKIVEAHFGSIAVEDGPGRGASFIMRFPLAGGASGQTIMPAEI</sequence>
<evidence type="ECO:0000259" key="13">
    <source>
        <dbReference type="PROSITE" id="PS50885"/>
    </source>
</evidence>
<evidence type="ECO:0000313" key="14">
    <source>
        <dbReference type="EMBL" id="ABE64029.1"/>
    </source>
</evidence>
<evidence type="ECO:0000313" key="15">
    <source>
        <dbReference type="Proteomes" id="UP000001953"/>
    </source>
</evidence>
<dbReference type="AlphaFoldDB" id="Q1QIB8"/>
<dbReference type="CDD" id="cd00082">
    <property type="entry name" value="HisKA"/>
    <property type="match status" value="1"/>
</dbReference>
<dbReference type="SUPFAM" id="SSF47384">
    <property type="entry name" value="Homodimeric domain of signal transducing histidine kinase"/>
    <property type="match status" value="1"/>
</dbReference>
<keyword evidence="15" id="KW-1185">Reference proteome</keyword>
<evidence type="ECO:0000256" key="11">
    <source>
        <dbReference type="SAM" id="Phobius"/>
    </source>
</evidence>
<keyword evidence="8 11" id="KW-1133">Transmembrane helix</keyword>
<dbReference type="InterPro" id="IPR003661">
    <property type="entry name" value="HisK_dim/P_dom"/>
</dbReference>
<dbReference type="OrthoDB" id="8673316at2"/>
<evidence type="ECO:0000256" key="4">
    <source>
        <dbReference type="ARBA" id="ARBA00022553"/>
    </source>
</evidence>
<dbReference type="SMART" id="SM00304">
    <property type="entry name" value="HAMP"/>
    <property type="match status" value="1"/>
</dbReference>
<dbReference type="Proteomes" id="UP000001953">
    <property type="component" value="Chromosome"/>
</dbReference>
<evidence type="ECO:0000256" key="5">
    <source>
        <dbReference type="ARBA" id="ARBA00022679"/>
    </source>
</evidence>
<dbReference type="RefSeq" id="WP_011511682.1">
    <property type="nucleotide sequence ID" value="NC_007964.1"/>
</dbReference>
<evidence type="ECO:0000256" key="7">
    <source>
        <dbReference type="ARBA" id="ARBA00022777"/>
    </source>
</evidence>
<evidence type="ECO:0000256" key="8">
    <source>
        <dbReference type="ARBA" id="ARBA00022989"/>
    </source>
</evidence>
<dbReference type="InterPro" id="IPR036890">
    <property type="entry name" value="HATPase_C_sf"/>
</dbReference>
<dbReference type="InterPro" id="IPR036097">
    <property type="entry name" value="HisK_dim/P_sf"/>
</dbReference>
<evidence type="ECO:0000256" key="9">
    <source>
        <dbReference type="ARBA" id="ARBA00023012"/>
    </source>
</evidence>
<accession>Q1QIB8</accession>
<dbReference type="InterPro" id="IPR003594">
    <property type="entry name" value="HATPase_dom"/>
</dbReference>
<dbReference type="eggNOG" id="COG2205">
    <property type="taxonomic scope" value="Bacteria"/>
</dbReference>
<proteinExistence type="predicted"/>
<keyword evidence="5 14" id="KW-0808">Transferase</keyword>